<gene>
    <name evidence="1" type="ORF">CCS01_08825</name>
</gene>
<reference evidence="1 2" key="1">
    <citation type="journal article" date="2018" name="Arch. Microbiol.">
        <title>New insights into the metabolic potential of the phototrophic purple bacterium Rhodopila globiformis DSM 161(T) from its draft genome sequence and evidence for a vanadium-dependent nitrogenase.</title>
        <authorList>
            <person name="Imhoff J.F."/>
            <person name="Rahn T."/>
            <person name="Kunzel S."/>
            <person name="Neulinger S.C."/>
        </authorList>
    </citation>
    <scope>NUCLEOTIDE SEQUENCE [LARGE SCALE GENOMIC DNA]</scope>
    <source>
        <strain evidence="1 2">DSM 161</strain>
    </source>
</reference>
<accession>A0A2S6NJS5</accession>
<dbReference type="RefSeq" id="WP_104518481.1">
    <property type="nucleotide sequence ID" value="NZ_NHRY01000078.1"/>
</dbReference>
<dbReference type="Proteomes" id="UP000239724">
    <property type="component" value="Unassembled WGS sequence"/>
</dbReference>
<dbReference type="AlphaFoldDB" id="A0A2S6NJS5"/>
<protein>
    <submittedName>
        <fullName evidence="1">Uncharacterized protein</fullName>
    </submittedName>
</protein>
<sequence length="373" mass="40710">MDSDPTEAAALDDRALVLHFESVGDNCELGLVQRLAGAEPLGLLRFAGAPLRHVLRALDARFEGIDDPCHIRVQAENGEYMVKLTKYDFYYHAHVEIGDMTPEAVHRQQCRTVGFLARKLIEDLETPTKILVFRQNEPVSAGDLLDLRIALSAYGPGILLWVREACPGHPPGTVDVADERLFIGHVRRLAPREHVPDLNMGPWMTVLRRAYALSLLPGPARFAAARAAAARLARTDLAFGLEGNAKPALGYGWSGPEAGYQWSIGERSLLMLDHPGEAAEYWLEMDIIPFVRPPLLPAQRLDVIVGGTLVHSFDPAPRGRVGCVVPGHLVGGRDRIEIVLDHPHAASPLLVAGKKDDRRLAVAFSTLALVGCG</sequence>
<keyword evidence="2" id="KW-1185">Reference proteome</keyword>
<evidence type="ECO:0000313" key="2">
    <source>
        <dbReference type="Proteomes" id="UP000239724"/>
    </source>
</evidence>
<name>A0A2S6NJS5_RHOGL</name>
<evidence type="ECO:0000313" key="1">
    <source>
        <dbReference type="EMBL" id="PPQ35141.1"/>
    </source>
</evidence>
<comment type="caution">
    <text evidence="1">The sequence shown here is derived from an EMBL/GenBank/DDBJ whole genome shotgun (WGS) entry which is preliminary data.</text>
</comment>
<dbReference type="EMBL" id="NHRY01000078">
    <property type="protein sequence ID" value="PPQ35141.1"/>
    <property type="molecule type" value="Genomic_DNA"/>
</dbReference>
<proteinExistence type="predicted"/>
<dbReference type="OrthoDB" id="9133362at2"/>
<organism evidence="1 2">
    <name type="scientific">Rhodopila globiformis</name>
    <name type="common">Rhodopseudomonas globiformis</name>
    <dbReference type="NCBI Taxonomy" id="1071"/>
    <lineage>
        <taxon>Bacteria</taxon>
        <taxon>Pseudomonadati</taxon>
        <taxon>Pseudomonadota</taxon>
        <taxon>Alphaproteobacteria</taxon>
        <taxon>Acetobacterales</taxon>
        <taxon>Acetobacteraceae</taxon>
        <taxon>Rhodopila</taxon>
    </lineage>
</organism>